<dbReference type="Gene3D" id="1.20.1280.290">
    <property type="match status" value="2"/>
</dbReference>
<evidence type="ECO:0000256" key="2">
    <source>
        <dbReference type="ARBA" id="ARBA00022692"/>
    </source>
</evidence>
<dbReference type="InterPro" id="IPR006603">
    <property type="entry name" value="PQ-loop_rpt"/>
</dbReference>
<dbReference type="AlphaFoldDB" id="A0A8H7ZQK8"/>
<dbReference type="PANTHER" id="PTHR16201">
    <property type="entry name" value="SEVEN TRANSMEMBRANE PROTEIN 1-RELATED"/>
    <property type="match status" value="1"/>
</dbReference>
<dbReference type="OrthoDB" id="19344at2759"/>
<feature type="transmembrane region" description="Helical" evidence="5">
    <location>
        <begin position="259"/>
        <end position="279"/>
    </location>
</feature>
<proteinExistence type="predicted"/>
<keyword evidence="7" id="KW-1185">Reference proteome</keyword>
<dbReference type="InterPro" id="IPR051415">
    <property type="entry name" value="LAAT-1"/>
</dbReference>
<dbReference type="Proteomes" id="UP000673691">
    <property type="component" value="Unassembled WGS sequence"/>
</dbReference>
<accession>A0A8H7ZQK8</accession>
<evidence type="ECO:0000256" key="4">
    <source>
        <dbReference type="ARBA" id="ARBA00023136"/>
    </source>
</evidence>
<evidence type="ECO:0000256" key="1">
    <source>
        <dbReference type="ARBA" id="ARBA00004141"/>
    </source>
</evidence>
<keyword evidence="3 5" id="KW-1133">Transmembrane helix</keyword>
<dbReference type="SMART" id="SM00679">
    <property type="entry name" value="CTNS"/>
    <property type="match status" value="2"/>
</dbReference>
<evidence type="ECO:0008006" key="8">
    <source>
        <dbReference type="Google" id="ProtNLM"/>
    </source>
</evidence>
<keyword evidence="2 5" id="KW-0812">Transmembrane</keyword>
<dbReference type="EMBL" id="JAEFCI010010124">
    <property type="protein sequence ID" value="KAG5457410.1"/>
    <property type="molecule type" value="Genomic_DNA"/>
</dbReference>
<evidence type="ECO:0000313" key="6">
    <source>
        <dbReference type="EMBL" id="KAG5457410.1"/>
    </source>
</evidence>
<evidence type="ECO:0000256" key="5">
    <source>
        <dbReference type="SAM" id="Phobius"/>
    </source>
</evidence>
<evidence type="ECO:0000313" key="7">
    <source>
        <dbReference type="Proteomes" id="UP000673691"/>
    </source>
</evidence>
<protein>
    <recommendedName>
        <fullName evidence="8">PQ loop repeat protein</fullName>
    </recommendedName>
</protein>
<feature type="transmembrane region" description="Helical" evidence="5">
    <location>
        <begin position="73"/>
        <end position="94"/>
    </location>
</feature>
<sequence length="319" mass="34825">MYYVAVLFPVVAAAKGEGWSEILAPSRCPLPNHDPTVIAISVVLLLGMIASFLPQHYKIFCTKSAKGLSPNYLLLGTVMRTCGLLNIVLLQWNLFGCCRTVFTGKDCAESMLGVAQLLGQAVMFLGIVFLYSMYCPENKKQALADQGPAQNNLPLSDECKASGVHIYALVIYLAVWPFLNVVLILNYGSASKLVATLASVNGVTSMVLGCAQYVPQLCTTWREKEVGALSLPMMMLQAPGGFLLAYTIAGRPGTNWTSWITYVATGILQGALLLMCVVWRYRNRSTPLRSPEDPNPDDSELGAVLSDLQTRRRTIHPQD</sequence>
<feature type="transmembrane region" description="Helical" evidence="5">
    <location>
        <begin position="166"/>
        <end position="187"/>
    </location>
</feature>
<evidence type="ECO:0000256" key="3">
    <source>
        <dbReference type="ARBA" id="ARBA00022989"/>
    </source>
</evidence>
<comment type="subcellular location">
    <subcellularLocation>
        <location evidence="1">Membrane</location>
        <topology evidence="1">Multi-pass membrane protein</topology>
    </subcellularLocation>
</comment>
<comment type="caution">
    <text evidence="6">The sequence shown here is derived from an EMBL/GenBank/DDBJ whole genome shotgun (WGS) entry which is preliminary data.</text>
</comment>
<keyword evidence="4 5" id="KW-0472">Membrane</keyword>
<feature type="transmembrane region" description="Helical" evidence="5">
    <location>
        <begin position="226"/>
        <end position="247"/>
    </location>
</feature>
<feature type="transmembrane region" description="Helical" evidence="5">
    <location>
        <begin position="36"/>
        <end position="53"/>
    </location>
</feature>
<dbReference type="PANTHER" id="PTHR16201:SF11">
    <property type="entry name" value="PQ-LOOP REPEAT-CONTAINING PROTEIN"/>
    <property type="match status" value="1"/>
</dbReference>
<organism evidence="6 7">
    <name type="scientific">Olpidium bornovanus</name>
    <dbReference type="NCBI Taxonomy" id="278681"/>
    <lineage>
        <taxon>Eukaryota</taxon>
        <taxon>Fungi</taxon>
        <taxon>Fungi incertae sedis</taxon>
        <taxon>Olpidiomycota</taxon>
        <taxon>Olpidiomycotina</taxon>
        <taxon>Olpidiomycetes</taxon>
        <taxon>Olpidiales</taxon>
        <taxon>Olpidiaceae</taxon>
        <taxon>Olpidium</taxon>
    </lineage>
</organism>
<feature type="transmembrane region" description="Helical" evidence="5">
    <location>
        <begin position="114"/>
        <end position="134"/>
    </location>
</feature>
<reference evidence="6 7" key="1">
    <citation type="journal article" name="Sci. Rep.">
        <title>Genome-scale phylogenetic analyses confirm Olpidium as the closest living zoosporic fungus to the non-flagellated, terrestrial fungi.</title>
        <authorList>
            <person name="Chang Y."/>
            <person name="Rochon D."/>
            <person name="Sekimoto S."/>
            <person name="Wang Y."/>
            <person name="Chovatia M."/>
            <person name="Sandor L."/>
            <person name="Salamov A."/>
            <person name="Grigoriev I.V."/>
            <person name="Stajich J.E."/>
            <person name="Spatafora J.W."/>
        </authorList>
    </citation>
    <scope>NUCLEOTIDE SEQUENCE [LARGE SCALE GENOMIC DNA]</scope>
    <source>
        <strain evidence="6">S191</strain>
    </source>
</reference>
<name>A0A8H7ZQK8_9FUNG</name>
<dbReference type="GO" id="GO:0016020">
    <property type="term" value="C:membrane"/>
    <property type="evidence" value="ECO:0007669"/>
    <property type="project" value="UniProtKB-SubCell"/>
</dbReference>
<feature type="transmembrane region" description="Helical" evidence="5">
    <location>
        <begin position="193"/>
        <end position="214"/>
    </location>
</feature>
<dbReference type="Pfam" id="PF04193">
    <property type="entry name" value="PQ-loop"/>
    <property type="match status" value="2"/>
</dbReference>
<gene>
    <name evidence="6" type="ORF">BJ554DRAFT_2587</name>
</gene>